<protein>
    <submittedName>
        <fullName evidence="1">Uncharacterized protein</fullName>
    </submittedName>
</protein>
<dbReference type="Proteomes" id="UP000276133">
    <property type="component" value="Unassembled WGS sequence"/>
</dbReference>
<reference evidence="1 2" key="1">
    <citation type="journal article" date="2018" name="Sci. Rep.">
        <title>Genomic signatures of local adaptation to the degree of environmental predictability in rotifers.</title>
        <authorList>
            <person name="Franch-Gras L."/>
            <person name="Hahn C."/>
            <person name="Garcia-Roger E.M."/>
            <person name="Carmona M.J."/>
            <person name="Serra M."/>
            <person name="Gomez A."/>
        </authorList>
    </citation>
    <scope>NUCLEOTIDE SEQUENCE [LARGE SCALE GENOMIC DNA]</scope>
    <source>
        <strain evidence="1">HYR1</strain>
    </source>
</reference>
<organism evidence="1 2">
    <name type="scientific">Brachionus plicatilis</name>
    <name type="common">Marine rotifer</name>
    <name type="synonym">Brachionus muelleri</name>
    <dbReference type="NCBI Taxonomy" id="10195"/>
    <lineage>
        <taxon>Eukaryota</taxon>
        <taxon>Metazoa</taxon>
        <taxon>Spiralia</taxon>
        <taxon>Gnathifera</taxon>
        <taxon>Rotifera</taxon>
        <taxon>Eurotatoria</taxon>
        <taxon>Monogononta</taxon>
        <taxon>Pseudotrocha</taxon>
        <taxon>Ploima</taxon>
        <taxon>Brachionidae</taxon>
        <taxon>Brachionus</taxon>
    </lineage>
</organism>
<proteinExistence type="predicted"/>
<evidence type="ECO:0000313" key="2">
    <source>
        <dbReference type="Proteomes" id="UP000276133"/>
    </source>
</evidence>
<gene>
    <name evidence="1" type="ORF">BpHYR1_053859</name>
</gene>
<sequence length="61" mass="6948">MLFFGQTNDKITIKIAGVVSLTIIKINPHAISKQILIIAKKSMPTIHNWFSSQPKQYTQHK</sequence>
<accession>A0A3M7Q5J7</accession>
<keyword evidence="2" id="KW-1185">Reference proteome</keyword>
<name>A0A3M7Q5J7_BRAPC</name>
<dbReference type="AlphaFoldDB" id="A0A3M7Q5J7"/>
<dbReference type="EMBL" id="REGN01007320">
    <property type="protein sequence ID" value="RNA06670.1"/>
    <property type="molecule type" value="Genomic_DNA"/>
</dbReference>
<evidence type="ECO:0000313" key="1">
    <source>
        <dbReference type="EMBL" id="RNA06670.1"/>
    </source>
</evidence>
<comment type="caution">
    <text evidence="1">The sequence shown here is derived from an EMBL/GenBank/DDBJ whole genome shotgun (WGS) entry which is preliminary data.</text>
</comment>